<feature type="domain" description="Flavodoxin-like fold" evidence="7">
    <location>
        <begin position="3"/>
        <end position="208"/>
    </location>
</feature>
<dbReference type="SUPFAM" id="SSF52218">
    <property type="entry name" value="Flavoproteins"/>
    <property type="match status" value="1"/>
</dbReference>
<comment type="caution">
    <text evidence="8">The sequence shown here is derived from an EMBL/GenBank/DDBJ whole genome shotgun (WGS) entry which is preliminary data.</text>
</comment>
<dbReference type="OrthoDB" id="9805013at2"/>
<organism evidence="8 9">
    <name type="scientific">Levilactobacillus namurensis DSM 19117</name>
    <dbReference type="NCBI Taxonomy" id="1423773"/>
    <lineage>
        <taxon>Bacteria</taxon>
        <taxon>Bacillati</taxon>
        <taxon>Bacillota</taxon>
        <taxon>Bacilli</taxon>
        <taxon>Lactobacillales</taxon>
        <taxon>Lactobacillaceae</taxon>
        <taxon>Levilactobacillus</taxon>
    </lineage>
</organism>
<dbReference type="InterPro" id="IPR050104">
    <property type="entry name" value="FMN-dep_NADH:Q_OxRdtase_AzoR1"/>
</dbReference>
<dbReference type="GO" id="GO:0010181">
    <property type="term" value="F:FMN binding"/>
    <property type="evidence" value="ECO:0007669"/>
    <property type="project" value="UniProtKB-UniRule"/>
</dbReference>
<reference evidence="8 9" key="1">
    <citation type="journal article" date="2015" name="Genome Announc.">
        <title>Expanding the biotechnology potential of lactobacilli through comparative genomics of 213 strains and associated genera.</title>
        <authorList>
            <person name="Sun Z."/>
            <person name="Harris H.M."/>
            <person name="McCann A."/>
            <person name="Guo C."/>
            <person name="Argimon S."/>
            <person name="Zhang W."/>
            <person name="Yang X."/>
            <person name="Jeffery I.B."/>
            <person name="Cooney J.C."/>
            <person name="Kagawa T.F."/>
            <person name="Liu W."/>
            <person name="Song Y."/>
            <person name="Salvetti E."/>
            <person name="Wrobel A."/>
            <person name="Rasinkangas P."/>
            <person name="Parkhill J."/>
            <person name="Rea M.C."/>
            <person name="O'Sullivan O."/>
            <person name="Ritari J."/>
            <person name="Douillard F.P."/>
            <person name="Paul Ross R."/>
            <person name="Yang R."/>
            <person name="Briner A.E."/>
            <person name="Felis G.E."/>
            <person name="de Vos W.M."/>
            <person name="Barrangou R."/>
            <person name="Klaenhammer T.R."/>
            <person name="Caufield P.W."/>
            <person name="Cui Y."/>
            <person name="Zhang H."/>
            <person name="O'Toole P.W."/>
        </authorList>
    </citation>
    <scope>NUCLEOTIDE SEQUENCE [LARGE SCALE GENOMIC DNA]</scope>
    <source>
        <strain evidence="8 9">DSM 19117</strain>
    </source>
</reference>
<dbReference type="Gene3D" id="3.40.50.360">
    <property type="match status" value="1"/>
</dbReference>
<comment type="similarity">
    <text evidence="6">Belongs to the azoreductase type 1 family.</text>
</comment>
<accession>A0A0R1JN15</accession>
<dbReference type="InterPro" id="IPR029039">
    <property type="entry name" value="Flavoprotein-like_sf"/>
</dbReference>
<keyword evidence="2 6" id="KW-0288">FMN</keyword>
<evidence type="ECO:0000256" key="2">
    <source>
        <dbReference type="ARBA" id="ARBA00022643"/>
    </source>
</evidence>
<gene>
    <name evidence="6" type="primary">azoR</name>
    <name evidence="8" type="ORF">FD30_GL001058</name>
</gene>
<dbReference type="EC" id="1.7.1.17" evidence="6"/>
<dbReference type="HAMAP" id="MF_01216">
    <property type="entry name" value="Azoreductase_type1"/>
    <property type="match status" value="1"/>
</dbReference>
<dbReference type="PANTHER" id="PTHR43741">
    <property type="entry name" value="FMN-DEPENDENT NADH-AZOREDUCTASE 1"/>
    <property type="match status" value="1"/>
</dbReference>
<dbReference type="EMBL" id="AZDT01000066">
    <property type="protein sequence ID" value="KRK72848.1"/>
    <property type="molecule type" value="Genomic_DNA"/>
</dbReference>
<dbReference type="RefSeq" id="WP_056945012.1">
    <property type="nucleotide sequence ID" value="NZ_AZDT01000066.1"/>
</dbReference>
<dbReference type="EC" id="1.6.5.-" evidence="6"/>
<sequence>MAKVLVIYAHPETKTYSTTDKFYQQFITSYREAHPEDTIIEHNVSEYMPFPLNKIAVSIYNKALVNQPLNPDESRFNDARQQWIDEFIAADKYVFVNPMYNLFIPSEMKSYLDIVMQVSQTFHYTDQGIMEGLLHGKKAIHLQTAGGDYHGSTGRPDLSQLDLGHQYIGAVLHVMGVDDFTGLYAEGMDQSPAHAPEIMAAAFDRAEQAGRTF</sequence>
<feature type="binding site" evidence="6">
    <location>
        <begin position="99"/>
        <end position="102"/>
    </location>
    <ligand>
        <name>FMN</name>
        <dbReference type="ChEBI" id="CHEBI:58210"/>
    </ligand>
</feature>
<dbReference type="Pfam" id="PF02525">
    <property type="entry name" value="Flavodoxin_2"/>
    <property type="match status" value="1"/>
</dbReference>
<dbReference type="AlphaFoldDB" id="A0A0R1JN15"/>
<dbReference type="GO" id="GO:0016655">
    <property type="term" value="F:oxidoreductase activity, acting on NAD(P)H, quinone or similar compound as acceptor"/>
    <property type="evidence" value="ECO:0007669"/>
    <property type="project" value="InterPro"/>
</dbReference>
<comment type="subunit">
    <text evidence="6">Homodimer.</text>
</comment>
<keyword evidence="1 6" id="KW-0285">Flavoprotein</keyword>
<comment type="catalytic activity">
    <reaction evidence="5">
        <text>N,N-dimethyl-1,4-phenylenediamine + anthranilate + 2 NAD(+) = 2-(4-dimethylaminophenyl)diazenylbenzoate + 2 NADH + 2 H(+)</text>
        <dbReference type="Rhea" id="RHEA:55872"/>
        <dbReference type="ChEBI" id="CHEBI:15378"/>
        <dbReference type="ChEBI" id="CHEBI:15783"/>
        <dbReference type="ChEBI" id="CHEBI:16567"/>
        <dbReference type="ChEBI" id="CHEBI:57540"/>
        <dbReference type="ChEBI" id="CHEBI:57945"/>
        <dbReference type="ChEBI" id="CHEBI:71579"/>
        <dbReference type="EC" id="1.7.1.17"/>
    </reaction>
    <physiologicalReaction direction="right-to-left" evidence="5">
        <dbReference type="Rhea" id="RHEA:55874"/>
    </physiologicalReaction>
</comment>
<dbReference type="InterPro" id="IPR023048">
    <property type="entry name" value="NADH:quinone_OxRdtase_FMN_depd"/>
</dbReference>
<comment type="function">
    <text evidence="6">Also exhibits azoreductase activity. Catalyzes the reductive cleavage of the azo bond in aromatic azo compounds to the corresponding amines.</text>
</comment>
<feature type="binding site" evidence="6">
    <location>
        <begin position="144"/>
        <end position="147"/>
    </location>
    <ligand>
        <name>FMN</name>
        <dbReference type="ChEBI" id="CHEBI:58210"/>
    </ligand>
</feature>
<evidence type="ECO:0000256" key="5">
    <source>
        <dbReference type="ARBA" id="ARBA00048542"/>
    </source>
</evidence>
<protein>
    <recommendedName>
        <fullName evidence="6">FMN dependent NADH:quinone oxidoreductase</fullName>
        <ecNumber evidence="6">1.6.5.-</ecNumber>
    </recommendedName>
    <alternativeName>
        <fullName evidence="6">Azo-dye reductase</fullName>
    </alternativeName>
    <alternativeName>
        <fullName evidence="6">FMN-dependent NADH-azo compound oxidoreductase</fullName>
    </alternativeName>
    <alternativeName>
        <fullName evidence="6">FMN-dependent NADH-azoreductase</fullName>
        <ecNumber evidence="6">1.7.1.17</ecNumber>
    </alternativeName>
</protein>
<evidence type="ECO:0000259" key="7">
    <source>
        <dbReference type="Pfam" id="PF02525"/>
    </source>
</evidence>
<evidence type="ECO:0000313" key="9">
    <source>
        <dbReference type="Proteomes" id="UP000051162"/>
    </source>
</evidence>
<evidence type="ECO:0000256" key="6">
    <source>
        <dbReference type="HAMAP-Rule" id="MF_01216"/>
    </source>
</evidence>
<keyword evidence="3 6" id="KW-0560">Oxidoreductase</keyword>
<dbReference type="InterPro" id="IPR003680">
    <property type="entry name" value="Flavodoxin_fold"/>
</dbReference>
<proteinExistence type="inferred from homology"/>
<dbReference type="PANTHER" id="PTHR43741:SF4">
    <property type="entry name" value="FMN-DEPENDENT NADH:QUINONE OXIDOREDUCTASE"/>
    <property type="match status" value="1"/>
</dbReference>
<dbReference type="GeneID" id="84783314"/>
<evidence type="ECO:0000313" key="8">
    <source>
        <dbReference type="EMBL" id="KRK72848.1"/>
    </source>
</evidence>
<dbReference type="Proteomes" id="UP000051162">
    <property type="component" value="Unassembled WGS sequence"/>
</dbReference>
<comment type="cofactor">
    <cofactor evidence="6">
        <name>FMN</name>
        <dbReference type="ChEBI" id="CHEBI:58210"/>
    </cofactor>
    <text evidence="6">Binds 1 FMN per subunit.</text>
</comment>
<evidence type="ECO:0000256" key="3">
    <source>
        <dbReference type="ARBA" id="ARBA00023002"/>
    </source>
</evidence>
<keyword evidence="4 6" id="KW-0520">NAD</keyword>
<name>A0A0R1JN15_9LACO</name>
<evidence type="ECO:0000256" key="4">
    <source>
        <dbReference type="ARBA" id="ARBA00023027"/>
    </source>
</evidence>
<comment type="catalytic activity">
    <reaction evidence="6">
        <text>2 a quinone + NADH + H(+) = 2 a 1,4-benzosemiquinone + NAD(+)</text>
        <dbReference type="Rhea" id="RHEA:65952"/>
        <dbReference type="ChEBI" id="CHEBI:15378"/>
        <dbReference type="ChEBI" id="CHEBI:57540"/>
        <dbReference type="ChEBI" id="CHEBI:57945"/>
        <dbReference type="ChEBI" id="CHEBI:132124"/>
        <dbReference type="ChEBI" id="CHEBI:134225"/>
    </reaction>
</comment>
<keyword evidence="9" id="KW-1185">Reference proteome</keyword>
<dbReference type="GO" id="GO:0016652">
    <property type="term" value="F:oxidoreductase activity, acting on NAD(P)H as acceptor"/>
    <property type="evidence" value="ECO:0007669"/>
    <property type="project" value="UniProtKB-UniRule"/>
</dbReference>
<dbReference type="GO" id="GO:0009055">
    <property type="term" value="F:electron transfer activity"/>
    <property type="evidence" value="ECO:0007669"/>
    <property type="project" value="UniProtKB-UniRule"/>
</dbReference>
<dbReference type="PATRIC" id="fig|1423773.3.peg.1086"/>
<comment type="function">
    <text evidence="6">Quinone reductase that provides resistance to thiol-specific stress caused by electrophilic quinones.</text>
</comment>
<evidence type="ECO:0000256" key="1">
    <source>
        <dbReference type="ARBA" id="ARBA00022630"/>
    </source>
</evidence>
<comment type="caution">
    <text evidence="6">Lacks conserved residue(s) required for the propagation of feature annotation.</text>
</comment>